<organism evidence="3 4">
    <name type="scientific">Tetrabaena socialis</name>
    <dbReference type="NCBI Taxonomy" id="47790"/>
    <lineage>
        <taxon>Eukaryota</taxon>
        <taxon>Viridiplantae</taxon>
        <taxon>Chlorophyta</taxon>
        <taxon>core chlorophytes</taxon>
        <taxon>Chlorophyceae</taxon>
        <taxon>CS clade</taxon>
        <taxon>Chlamydomonadales</taxon>
        <taxon>Tetrabaenaceae</taxon>
        <taxon>Tetrabaena</taxon>
    </lineage>
</organism>
<evidence type="ECO:0000313" key="4">
    <source>
        <dbReference type="Proteomes" id="UP000236333"/>
    </source>
</evidence>
<dbReference type="PROSITE" id="PS51746">
    <property type="entry name" value="PPM_2"/>
    <property type="match status" value="1"/>
</dbReference>
<gene>
    <name evidence="3" type="ORF">TSOC_009700</name>
</gene>
<dbReference type="Proteomes" id="UP000236333">
    <property type="component" value="Unassembled WGS sequence"/>
</dbReference>
<dbReference type="AlphaFoldDB" id="A0A2J7ZV70"/>
<reference evidence="3 4" key="1">
    <citation type="journal article" date="2017" name="Mol. Biol. Evol.">
        <title>The 4-celled Tetrabaena socialis nuclear genome reveals the essential components for genetic control of cell number at the origin of multicellularity in the volvocine lineage.</title>
        <authorList>
            <person name="Featherston J."/>
            <person name="Arakaki Y."/>
            <person name="Hanschen E.R."/>
            <person name="Ferris P.J."/>
            <person name="Michod R.E."/>
            <person name="Olson B.J.S.C."/>
            <person name="Nozaki H."/>
            <person name="Durand P.M."/>
        </authorList>
    </citation>
    <scope>NUCLEOTIDE SEQUENCE [LARGE SCALE GENOMIC DNA]</scope>
    <source>
        <strain evidence="3 4">NIES-571</strain>
    </source>
</reference>
<sequence>EAPPADAGYVATKDSDPGPAERAAPPGVDRPAVVTSTTAAPDAAPAPVASTADAVTTDTGAVELDDQQEARDSLGNLPPSGVSSSTDASAHRFGGIDVPAFEPPPMLPEGEHSHFLLQRSLPQVAANNELETRAAGLKHIGFGPLKKENQDEYFVQVGGYGGQKDGCCYCIFDGQGHQRNRSGPAEGVGDPNAKELLEPIISDAFVETERRLHQAGVNVSSSGTTASVVFQNRSSVWVAAAGDSRV</sequence>
<feature type="non-terminal residue" evidence="3">
    <location>
        <position position="246"/>
    </location>
</feature>
<dbReference type="InterPro" id="IPR001932">
    <property type="entry name" value="PPM-type_phosphatase-like_dom"/>
</dbReference>
<dbReference type="OrthoDB" id="10264738at2759"/>
<feature type="non-terminal residue" evidence="3">
    <location>
        <position position="1"/>
    </location>
</feature>
<evidence type="ECO:0000256" key="1">
    <source>
        <dbReference type="SAM" id="MobiDB-lite"/>
    </source>
</evidence>
<dbReference type="InterPro" id="IPR036457">
    <property type="entry name" value="PPM-type-like_dom_sf"/>
</dbReference>
<keyword evidence="4" id="KW-1185">Reference proteome</keyword>
<proteinExistence type="predicted"/>
<evidence type="ECO:0000259" key="2">
    <source>
        <dbReference type="PROSITE" id="PS51746"/>
    </source>
</evidence>
<evidence type="ECO:0000313" key="3">
    <source>
        <dbReference type="EMBL" id="PNH04171.1"/>
    </source>
</evidence>
<dbReference type="EMBL" id="PGGS01000417">
    <property type="protein sequence ID" value="PNH04171.1"/>
    <property type="molecule type" value="Genomic_DNA"/>
</dbReference>
<accession>A0A2J7ZV70</accession>
<name>A0A2J7ZV70_9CHLO</name>
<feature type="compositionally biased region" description="Low complexity" evidence="1">
    <location>
        <begin position="31"/>
        <end position="59"/>
    </location>
</feature>
<protein>
    <recommendedName>
        <fullName evidence="2">PPM-type phosphatase domain-containing protein</fullName>
    </recommendedName>
</protein>
<feature type="domain" description="PPM-type phosphatase" evidence="2">
    <location>
        <begin position="134"/>
        <end position="246"/>
    </location>
</feature>
<feature type="region of interest" description="Disordered" evidence="1">
    <location>
        <begin position="1"/>
        <end position="97"/>
    </location>
</feature>
<dbReference type="Gene3D" id="3.60.40.10">
    <property type="entry name" value="PPM-type phosphatase domain"/>
    <property type="match status" value="1"/>
</dbReference>
<dbReference type="SUPFAM" id="SSF81606">
    <property type="entry name" value="PP2C-like"/>
    <property type="match status" value="1"/>
</dbReference>
<comment type="caution">
    <text evidence="3">The sequence shown here is derived from an EMBL/GenBank/DDBJ whole genome shotgun (WGS) entry which is preliminary data.</text>
</comment>